<accession>A0A1E5UQ41</accession>
<feature type="compositionally biased region" description="Low complexity" evidence="1">
    <location>
        <begin position="122"/>
        <end position="138"/>
    </location>
</feature>
<sequence length="148" mass="14877">MASSSSLTFPLHLLRCGTSSSARLGRLSALYRPSSSRSVVRLQPTRGLLRPVAAAASYHDEAAAGHGDNGGIAAASVLLHQVDDVAELRAARVGRAPQPPKGRPGKPKEDGGGKIHAAPTSAANRALGAPAPLGLPAEGSGGQGGSRH</sequence>
<feature type="region of interest" description="Disordered" evidence="1">
    <location>
        <begin position="89"/>
        <end position="148"/>
    </location>
</feature>
<dbReference type="Proteomes" id="UP000095767">
    <property type="component" value="Unassembled WGS sequence"/>
</dbReference>
<dbReference type="AlphaFoldDB" id="A0A1E5UQ41"/>
<name>A0A1E5UQ41_9POAL</name>
<keyword evidence="3" id="KW-1185">Reference proteome</keyword>
<comment type="caution">
    <text evidence="2">The sequence shown here is derived from an EMBL/GenBank/DDBJ whole genome shotgun (WGS) entry which is preliminary data.</text>
</comment>
<evidence type="ECO:0000256" key="1">
    <source>
        <dbReference type="SAM" id="MobiDB-lite"/>
    </source>
</evidence>
<protein>
    <submittedName>
        <fullName evidence="2">Uncharacterized protein</fullName>
    </submittedName>
</protein>
<dbReference type="EMBL" id="LWDX02068413">
    <property type="protein sequence ID" value="OEL14983.1"/>
    <property type="molecule type" value="Genomic_DNA"/>
</dbReference>
<organism evidence="2 3">
    <name type="scientific">Dichanthelium oligosanthes</name>
    <dbReference type="NCBI Taxonomy" id="888268"/>
    <lineage>
        <taxon>Eukaryota</taxon>
        <taxon>Viridiplantae</taxon>
        <taxon>Streptophyta</taxon>
        <taxon>Embryophyta</taxon>
        <taxon>Tracheophyta</taxon>
        <taxon>Spermatophyta</taxon>
        <taxon>Magnoliopsida</taxon>
        <taxon>Liliopsida</taxon>
        <taxon>Poales</taxon>
        <taxon>Poaceae</taxon>
        <taxon>PACMAD clade</taxon>
        <taxon>Panicoideae</taxon>
        <taxon>Panicodae</taxon>
        <taxon>Paniceae</taxon>
        <taxon>Dichantheliinae</taxon>
        <taxon>Dichanthelium</taxon>
    </lineage>
</organism>
<evidence type="ECO:0000313" key="3">
    <source>
        <dbReference type="Proteomes" id="UP000095767"/>
    </source>
</evidence>
<gene>
    <name evidence="2" type="ORF">BAE44_0023998</name>
</gene>
<proteinExistence type="predicted"/>
<evidence type="ECO:0000313" key="2">
    <source>
        <dbReference type="EMBL" id="OEL14983.1"/>
    </source>
</evidence>
<feature type="compositionally biased region" description="Gly residues" evidence="1">
    <location>
        <begin position="139"/>
        <end position="148"/>
    </location>
</feature>
<reference evidence="2 3" key="1">
    <citation type="submission" date="2016-09" db="EMBL/GenBank/DDBJ databases">
        <title>The draft genome of Dichanthelium oligosanthes: A C3 panicoid grass species.</title>
        <authorList>
            <person name="Studer A.J."/>
            <person name="Schnable J.C."/>
            <person name="Brutnell T.P."/>
        </authorList>
    </citation>
    <scope>NUCLEOTIDE SEQUENCE [LARGE SCALE GENOMIC DNA]</scope>
    <source>
        <strain evidence="3">cv. Kellogg 1175</strain>
        <tissue evidence="2">Leaf</tissue>
    </source>
</reference>